<organism evidence="4 5">
    <name type="scientific">Thalassobacillus cyri</name>
    <dbReference type="NCBI Taxonomy" id="571932"/>
    <lineage>
        <taxon>Bacteria</taxon>
        <taxon>Bacillati</taxon>
        <taxon>Bacillota</taxon>
        <taxon>Bacilli</taxon>
        <taxon>Bacillales</taxon>
        <taxon>Bacillaceae</taxon>
        <taxon>Thalassobacillus</taxon>
    </lineage>
</organism>
<dbReference type="STRING" id="571932.SAMN05421743_1212"/>
<name>A0A1H4H1D4_9BACI</name>
<protein>
    <recommendedName>
        <fullName evidence="2">Small acid-soluble spore protein O</fullName>
    </recommendedName>
</protein>
<dbReference type="Proteomes" id="UP000198584">
    <property type="component" value="Unassembled WGS sequence"/>
</dbReference>
<evidence type="ECO:0000313" key="5">
    <source>
        <dbReference type="Proteomes" id="UP000198584"/>
    </source>
</evidence>
<dbReference type="GO" id="GO:0030435">
    <property type="term" value="P:sporulation resulting in formation of a cellular spore"/>
    <property type="evidence" value="ECO:0007669"/>
    <property type="project" value="UniProtKB-KW"/>
</dbReference>
<gene>
    <name evidence="4" type="ORF">SAMN05421743_1212</name>
</gene>
<reference evidence="4 5" key="1">
    <citation type="submission" date="2016-10" db="EMBL/GenBank/DDBJ databases">
        <authorList>
            <person name="de Groot N.N."/>
        </authorList>
    </citation>
    <scope>NUCLEOTIDE SEQUENCE [LARGE SCALE GENOMIC DNA]</scope>
    <source>
        <strain evidence="4 5">CCM7597</strain>
    </source>
</reference>
<accession>A0A1H4H1D4</accession>
<evidence type="ECO:0000313" key="4">
    <source>
        <dbReference type="EMBL" id="SEB15421.1"/>
    </source>
</evidence>
<dbReference type="GO" id="GO:0030436">
    <property type="term" value="P:asexual sporulation"/>
    <property type="evidence" value="ECO:0007669"/>
    <property type="project" value="UniProtKB-UniRule"/>
</dbReference>
<keyword evidence="1" id="KW-0749">Sporulation</keyword>
<dbReference type="GO" id="GO:0042601">
    <property type="term" value="C:endospore-forming forespore"/>
    <property type="evidence" value="ECO:0007669"/>
    <property type="project" value="InterPro"/>
</dbReference>
<keyword evidence="5" id="KW-1185">Reference proteome</keyword>
<dbReference type="RefSeq" id="WP_093046435.1">
    <property type="nucleotide sequence ID" value="NZ_FNQR01000021.1"/>
</dbReference>
<evidence type="ECO:0000256" key="2">
    <source>
        <dbReference type="NCBIfam" id="TIGR02864"/>
    </source>
</evidence>
<dbReference type="NCBIfam" id="TIGR02864">
    <property type="entry name" value="spore_sspO"/>
    <property type="match status" value="1"/>
</dbReference>
<dbReference type="AlphaFoldDB" id="A0A1H4H1D4"/>
<sequence length="49" mass="5487">MTTRKANHVRPGMNAAKAQGGGAGYQEETPREPLTAEERMFNKKKKKNQ</sequence>
<proteinExistence type="predicted"/>
<evidence type="ECO:0000256" key="3">
    <source>
        <dbReference type="SAM" id="MobiDB-lite"/>
    </source>
</evidence>
<dbReference type="Pfam" id="PF08175">
    <property type="entry name" value="SspO"/>
    <property type="match status" value="1"/>
</dbReference>
<feature type="compositionally biased region" description="Basic and acidic residues" evidence="3">
    <location>
        <begin position="28"/>
        <end position="41"/>
    </location>
</feature>
<dbReference type="EMBL" id="FNQR01000021">
    <property type="protein sequence ID" value="SEB15421.1"/>
    <property type="molecule type" value="Genomic_DNA"/>
</dbReference>
<evidence type="ECO:0000256" key="1">
    <source>
        <dbReference type="ARBA" id="ARBA00022969"/>
    </source>
</evidence>
<feature type="region of interest" description="Disordered" evidence="3">
    <location>
        <begin position="1"/>
        <end position="49"/>
    </location>
</feature>
<dbReference type="InterPro" id="IPR012613">
    <property type="entry name" value="SASP_SspO"/>
</dbReference>